<evidence type="ECO:0000313" key="12">
    <source>
        <dbReference type="Proteomes" id="UP000298781"/>
    </source>
</evidence>
<evidence type="ECO:0000256" key="5">
    <source>
        <dbReference type="ARBA" id="ARBA00022801"/>
    </source>
</evidence>
<organism evidence="11 12">
    <name type="scientific">Phreatobacter stygius</name>
    <dbReference type="NCBI Taxonomy" id="1940610"/>
    <lineage>
        <taxon>Bacteria</taxon>
        <taxon>Pseudomonadati</taxon>
        <taxon>Pseudomonadota</taxon>
        <taxon>Alphaproteobacteria</taxon>
        <taxon>Hyphomicrobiales</taxon>
        <taxon>Phreatobacteraceae</taxon>
        <taxon>Phreatobacter</taxon>
    </lineage>
</organism>
<dbReference type="GO" id="GO:0005576">
    <property type="term" value="C:extracellular region"/>
    <property type="evidence" value="ECO:0007669"/>
    <property type="project" value="TreeGrafter"/>
</dbReference>
<sequence>MTRWFAAACFVAPIFGAFGQVEAREIVRLSMQAEPGTIIIRNSERRLYLVQGDGTAIRYTVAVGMASKQWEGVTVINGRHVRPAWAPPAVVKRDRPSIPDLIPGGAPNNPMGEAAMTLAGGEYAIHGTNAPNSVGRAASYGCFRMLNADVVDLMSRVSVGTRVVVTR</sequence>
<dbReference type="RefSeq" id="WP_136960019.1">
    <property type="nucleotide sequence ID" value="NZ_CP039690.1"/>
</dbReference>
<feature type="active site" description="Proton donor/acceptor" evidence="9">
    <location>
        <position position="126"/>
    </location>
</feature>
<dbReference type="PANTHER" id="PTHR30582">
    <property type="entry name" value="L,D-TRANSPEPTIDASE"/>
    <property type="match status" value="1"/>
</dbReference>
<name>A0A4D7B4F8_9HYPH</name>
<comment type="pathway">
    <text evidence="1 9">Cell wall biogenesis; peptidoglycan biosynthesis.</text>
</comment>
<dbReference type="GO" id="GO:0071972">
    <property type="term" value="F:peptidoglycan L,D-transpeptidase activity"/>
    <property type="evidence" value="ECO:0007669"/>
    <property type="project" value="TreeGrafter"/>
</dbReference>
<comment type="similarity">
    <text evidence="2">Belongs to the YkuD family.</text>
</comment>
<accession>A0A4D7B4F8</accession>
<proteinExistence type="inferred from homology"/>
<evidence type="ECO:0000256" key="9">
    <source>
        <dbReference type="PROSITE-ProRule" id="PRU01373"/>
    </source>
</evidence>
<dbReference type="EMBL" id="CP039690">
    <property type="protein sequence ID" value="QCI64566.1"/>
    <property type="molecule type" value="Genomic_DNA"/>
</dbReference>
<dbReference type="GO" id="GO:0018104">
    <property type="term" value="P:peptidoglycan-protein cross-linking"/>
    <property type="evidence" value="ECO:0007669"/>
    <property type="project" value="TreeGrafter"/>
</dbReference>
<feature type="domain" description="L,D-TPase catalytic" evidence="10">
    <location>
        <begin position="36"/>
        <end position="166"/>
    </location>
</feature>
<evidence type="ECO:0000256" key="8">
    <source>
        <dbReference type="ARBA" id="ARBA00023316"/>
    </source>
</evidence>
<evidence type="ECO:0000256" key="1">
    <source>
        <dbReference type="ARBA" id="ARBA00004752"/>
    </source>
</evidence>
<evidence type="ECO:0000256" key="6">
    <source>
        <dbReference type="ARBA" id="ARBA00022960"/>
    </source>
</evidence>
<keyword evidence="12" id="KW-1185">Reference proteome</keyword>
<dbReference type="GO" id="GO:0008360">
    <property type="term" value="P:regulation of cell shape"/>
    <property type="evidence" value="ECO:0007669"/>
    <property type="project" value="UniProtKB-UniRule"/>
</dbReference>
<evidence type="ECO:0000259" key="10">
    <source>
        <dbReference type="PROSITE" id="PS52029"/>
    </source>
</evidence>
<keyword evidence="4" id="KW-0808">Transferase</keyword>
<keyword evidence="8 9" id="KW-0961">Cell wall biogenesis/degradation</keyword>
<evidence type="ECO:0000256" key="4">
    <source>
        <dbReference type="ARBA" id="ARBA00022679"/>
    </source>
</evidence>
<dbReference type="KEGG" id="pstg:E8M01_10185"/>
<dbReference type="Pfam" id="PF03734">
    <property type="entry name" value="YkuD"/>
    <property type="match status" value="1"/>
</dbReference>
<reference evidence="11 12" key="1">
    <citation type="submission" date="2019-04" db="EMBL/GenBank/DDBJ databases">
        <title>Phreatobacter aquaticus sp. nov.</title>
        <authorList>
            <person name="Choi A."/>
        </authorList>
    </citation>
    <scope>NUCLEOTIDE SEQUENCE [LARGE SCALE GENOMIC DNA]</scope>
    <source>
        <strain evidence="11 12">KCTC 52518</strain>
    </source>
</reference>
<dbReference type="InterPro" id="IPR038063">
    <property type="entry name" value="Transpep_catalytic_dom"/>
</dbReference>
<gene>
    <name evidence="11" type="ORF">E8M01_10185</name>
</gene>
<dbReference type="UniPathway" id="UPA00219"/>
<keyword evidence="7 9" id="KW-0573">Peptidoglycan synthesis</keyword>
<dbReference type="OrthoDB" id="9813664at2"/>
<evidence type="ECO:0000313" key="11">
    <source>
        <dbReference type="EMBL" id="QCI64566.1"/>
    </source>
</evidence>
<evidence type="ECO:0000256" key="2">
    <source>
        <dbReference type="ARBA" id="ARBA00005992"/>
    </source>
</evidence>
<dbReference type="PROSITE" id="PS52029">
    <property type="entry name" value="LD_TPASE"/>
    <property type="match status" value="1"/>
</dbReference>
<dbReference type="Gene3D" id="2.40.440.10">
    <property type="entry name" value="L,D-transpeptidase catalytic domain-like"/>
    <property type="match status" value="1"/>
</dbReference>
<keyword evidence="6 9" id="KW-0133">Cell shape</keyword>
<protein>
    <submittedName>
        <fullName evidence="11">L,D-transpeptidase</fullName>
    </submittedName>
</protein>
<evidence type="ECO:0000256" key="3">
    <source>
        <dbReference type="ARBA" id="ARBA00022676"/>
    </source>
</evidence>
<dbReference type="FunFam" id="2.40.440.10:FF:000002">
    <property type="entry name" value="L,D-transpeptidase ErfK/SrfK"/>
    <property type="match status" value="1"/>
</dbReference>
<dbReference type="AlphaFoldDB" id="A0A4D7B4F8"/>
<evidence type="ECO:0000256" key="7">
    <source>
        <dbReference type="ARBA" id="ARBA00022984"/>
    </source>
</evidence>
<dbReference type="InterPro" id="IPR050979">
    <property type="entry name" value="LD-transpeptidase"/>
</dbReference>
<dbReference type="GO" id="GO:0071555">
    <property type="term" value="P:cell wall organization"/>
    <property type="evidence" value="ECO:0007669"/>
    <property type="project" value="UniProtKB-UniRule"/>
</dbReference>
<feature type="active site" description="Nucleophile" evidence="9">
    <location>
        <position position="142"/>
    </location>
</feature>
<keyword evidence="5" id="KW-0378">Hydrolase</keyword>
<dbReference type="Proteomes" id="UP000298781">
    <property type="component" value="Chromosome"/>
</dbReference>
<dbReference type="InterPro" id="IPR005490">
    <property type="entry name" value="LD_TPept_cat_dom"/>
</dbReference>
<dbReference type="PANTHER" id="PTHR30582:SF24">
    <property type="entry name" value="L,D-TRANSPEPTIDASE ERFK_SRFK-RELATED"/>
    <property type="match status" value="1"/>
</dbReference>
<dbReference type="SUPFAM" id="SSF141523">
    <property type="entry name" value="L,D-transpeptidase catalytic domain-like"/>
    <property type="match status" value="1"/>
</dbReference>
<dbReference type="CDD" id="cd16913">
    <property type="entry name" value="YkuD_like"/>
    <property type="match status" value="1"/>
</dbReference>
<dbReference type="GO" id="GO:0016757">
    <property type="term" value="F:glycosyltransferase activity"/>
    <property type="evidence" value="ECO:0007669"/>
    <property type="project" value="UniProtKB-KW"/>
</dbReference>
<keyword evidence="3" id="KW-0328">Glycosyltransferase</keyword>